<reference evidence="1 2" key="1">
    <citation type="submission" date="2018-06" db="EMBL/GenBank/DDBJ databases">
        <title>Genome analysis of cellulolytic fungus Trichoderma lentiforme CFAM-422.</title>
        <authorList>
            <person name="Steindorff A.S."/>
            <person name="Formighieri E.F."/>
            <person name="Midorikawa G.E.O."/>
            <person name="Tamietti M.S."/>
            <person name="Ramos E.Z."/>
            <person name="Silva A.S."/>
            <person name="Bon E.P.S."/>
            <person name="Mendes T.D."/>
            <person name="Damaso M.C.T."/>
            <person name="Favaro L.C.L."/>
        </authorList>
    </citation>
    <scope>NUCLEOTIDE SEQUENCE [LARGE SCALE GENOMIC DNA]</scope>
    <source>
        <strain evidence="1 2">CFAM-422</strain>
    </source>
</reference>
<evidence type="ECO:0000313" key="1">
    <source>
        <dbReference type="EMBL" id="KAF3074862.1"/>
    </source>
</evidence>
<gene>
    <name evidence="1" type="ORF">CFAM422_002569</name>
</gene>
<keyword evidence="2" id="KW-1185">Reference proteome</keyword>
<sequence>MPVDLGSATLQQASVRHMLESLSALVLAAEAKLRMHIKAATGQSDHEETRYYLSVCLGLGPATQCSLGAYCGRESGQSRPATQRDG</sequence>
<dbReference type="Proteomes" id="UP000801864">
    <property type="component" value="Unassembled WGS sequence"/>
</dbReference>
<dbReference type="AlphaFoldDB" id="A0A9P4XN26"/>
<protein>
    <submittedName>
        <fullName evidence="1">Uncharacterized protein</fullName>
    </submittedName>
</protein>
<comment type="caution">
    <text evidence="1">The sequence shown here is derived from an EMBL/GenBank/DDBJ whole genome shotgun (WGS) entry which is preliminary data.</text>
</comment>
<name>A0A9P4XN26_9HYPO</name>
<organism evidence="1 2">
    <name type="scientific">Trichoderma lentiforme</name>
    <dbReference type="NCBI Taxonomy" id="1567552"/>
    <lineage>
        <taxon>Eukaryota</taxon>
        <taxon>Fungi</taxon>
        <taxon>Dikarya</taxon>
        <taxon>Ascomycota</taxon>
        <taxon>Pezizomycotina</taxon>
        <taxon>Sordariomycetes</taxon>
        <taxon>Hypocreomycetidae</taxon>
        <taxon>Hypocreales</taxon>
        <taxon>Hypocreaceae</taxon>
        <taxon>Trichoderma</taxon>
    </lineage>
</organism>
<accession>A0A9P4XN26</accession>
<dbReference type="EMBL" id="QLNT01000004">
    <property type="protein sequence ID" value="KAF3074862.1"/>
    <property type="molecule type" value="Genomic_DNA"/>
</dbReference>
<proteinExistence type="predicted"/>
<evidence type="ECO:0000313" key="2">
    <source>
        <dbReference type="Proteomes" id="UP000801864"/>
    </source>
</evidence>